<name>A0A1F7YE81_9BACT</name>
<evidence type="ECO:0000256" key="3">
    <source>
        <dbReference type="ARBA" id="ARBA00023002"/>
    </source>
</evidence>
<keyword evidence="2" id="KW-0732">Signal</keyword>
<comment type="caution">
    <text evidence="8">The sequence shown here is derived from an EMBL/GenBank/DDBJ whole genome shotgun (WGS) entry which is preliminary data.</text>
</comment>
<evidence type="ECO:0000313" key="9">
    <source>
        <dbReference type="Proteomes" id="UP000178851"/>
    </source>
</evidence>
<sequence length="275" mass="30314">MVTSRKVGARKVSVPKKKEVIEGYKIQENIAVKASQNKIVYVLIGLLVIGAFFVGTLWTKVKELEKRTTNTTATLPTSVPGQPSLPSNVDVKDVKSQGEPFIGKNDAPVTMAYWRDFQCPFCQRFEQDTLSELVTKYVTTGKLRIIFKDFQFLGPDSQTVGLVARAVWEVAPDKFYDWQKYIFDHQGTENSGWGTKDKLMVMTKAVLGSSQANKVSSLADQKKAEYQKAIDDDKTEGGKFGVTGTPGFVLGNQVIAGAVPTSNFETAIDALLTKK</sequence>
<evidence type="ECO:0000259" key="7">
    <source>
        <dbReference type="PROSITE" id="PS51352"/>
    </source>
</evidence>
<evidence type="ECO:0000256" key="4">
    <source>
        <dbReference type="ARBA" id="ARBA00023157"/>
    </source>
</evidence>
<gene>
    <name evidence="8" type="ORF">A2627_04295</name>
</gene>
<keyword evidence="3" id="KW-0560">Oxidoreductase</keyword>
<dbReference type="EMBL" id="MGGI01000021">
    <property type="protein sequence ID" value="OGM25633.1"/>
    <property type="molecule type" value="Genomic_DNA"/>
</dbReference>
<evidence type="ECO:0000313" key="8">
    <source>
        <dbReference type="EMBL" id="OGM25633.1"/>
    </source>
</evidence>
<dbReference type="InterPro" id="IPR036249">
    <property type="entry name" value="Thioredoxin-like_sf"/>
</dbReference>
<dbReference type="AlphaFoldDB" id="A0A1F7YE81"/>
<dbReference type="PANTHER" id="PTHR13887">
    <property type="entry name" value="GLUTATHIONE S-TRANSFERASE KAPPA"/>
    <property type="match status" value="1"/>
</dbReference>
<dbReference type="InterPro" id="IPR013766">
    <property type="entry name" value="Thioredoxin_domain"/>
</dbReference>
<feature type="transmembrane region" description="Helical" evidence="6">
    <location>
        <begin position="39"/>
        <end position="58"/>
    </location>
</feature>
<dbReference type="PANTHER" id="PTHR13887:SF14">
    <property type="entry name" value="DISULFIDE BOND FORMATION PROTEIN D"/>
    <property type="match status" value="1"/>
</dbReference>
<dbReference type="PROSITE" id="PS51352">
    <property type="entry name" value="THIOREDOXIN_2"/>
    <property type="match status" value="1"/>
</dbReference>
<protein>
    <recommendedName>
        <fullName evidence="7">Thioredoxin domain-containing protein</fullName>
    </recommendedName>
</protein>
<organism evidence="8 9">
    <name type="scientific">Candidatus Woesebacteria bacterium RIFCSPHIGHO2_01_FULL_39_28</name>
    <dbReference type="NCBI Taxonomy" id="1802496"/>
    <lineage>
        <taxon>Bacteria</taxon>
        <taxon>Candidatus Woeseibacteriota</taxon>
    </lineage>
</organism>
<dbReference type="GO" id="GO:0016491">
    <property type="term" value="F:oxidoreductase activity"/>
    <property type="evidence" value="ECO:0007669"/>
    <property type="project" value="UniProtKB-KW"/>
</dbReference>
<evidence type="ECO:0000256" key="6">
    <source>
        <dbReference type="SAM" id="Phobius"/>
    </source>
</evidence>
<dbReference type="Pfam" id="PF13462">
    <property type="entry name" value="Thioredoxin_4"/>
    <property type="match status" value="1"/>
</dbReference>
<evidence type="ECO:0000256" key="2">
    <source>
        <dbReference type="ARBA" id="ARBA00022729"/>
    </source>
</evidence>
<keyword evidence="6" id="KW-1133">Transmembrane helix</keyword>
<keyword evidence="4" id="KW-1015">Disulfide bond</keyword>
<evidence type="ECO:0000256" key="1">
    <source>
        <dbReference type="ARBA" id="ARBA00005791"/>
    </source>
</evidence>
<dbReference type="Proteomes" id="UP000178851">
    <property type="component" value="Unassembled WGS sequence"/>
</dbReference>
<dbReference type="InterPro" id="IPR012336">
    <property type="entry name" value="Thioredoxin-like_fold"/>
</dbReference>
<dbReference type="Gene3D" id="3.40.30.10">
    <property type="entry name" value="Glutaredoxin"/>
    <property type="match status" value="1"/>
</dbReference>
<accession>A0A1F7YE81</accession>
<evidence type="ECO:0000256" key="5">
    <source>
        <dbReference type="ARBA" id="ARBA00023284"/>
    </source>
</evidence>
<comment type="similarity">
    <text evidence="1">Belongs to the thioredoxin family. DsbA subfamily.</text>
</comment>
<proteinExistence type="inferred from homology"/>
<feature type="domain" description="Thioredoxin" evidence="7">
    <location>
        <begin position="64"/>
        <end position="273"/>
    </location>
</feature>
<dbReference type="SUPFAM" id="SSF52833">
    <property type="entry name" value="Thioredoxin-like"/>
    <property type="match status" value="1"/>
</dbReference>
<keyword evidence="6" id="KW-0812">Transmembrane</keyword>
<keyword evidence="5" id="KW-0676">Redox-active center</keyword>
<keyword evidence="6" id="KW-0472">Membrane</keyword>
<reference evidence="8 9" key="1">
    <citation type="journal article" date="2016" name="Nat. Commun.">
        <title>Thousands of microbial genomes shed light on interconnected biogeochemical processes in an aquifer system.</title>
        <authorList>
            <person name="Anantharaman K."/>
            <person name="Brown C.T."/>
            <person name="Hug L.A."/>
            <person name="Sharon I."/>
            <person name="Castelle C.J."/>
            <person name="Probst A.J."/>
            <person name="Thomas B.C."/>
            <person name="Singh A."/>
            <person name="Wilkins M.J."/>
            <person name="Karaoz U."/>
            <person name="Brodie E.L."/>
            <person name="Williams K.H."/>
            <person name="Hubbard S.S."/>
            <person name="Banfield J.F."/>
        </authorList>
    </citation>
    <scope>NUCLEOTIDE SEQUENCE [LARGE SCALE GENOMIC DNA]</scope>
</reference>